<feature type="region of interest" description="Disordered" evidence="5">
    <location>
        <begin position="474"/>
        <end position="496"/>
    </location>
</feature>
<feature type="domain" description="Type I restriction modification DNA specificity" evidence="6">
    <location>
        <begin position="252"/>
        <end position="429"/>
    </location>
</feature>
<evidence type="ECO:0000256" key="3">
    <source>
        <dbReference type="ARBA" id="ARBA00023125"/>
    </source>
</evidence>
<dbReference type="GO" id="GO:0003677">
    <property type="term" value="F:DNA binding"/>
    <property type="evidence" value="ECO:0007669"/>
    <property type="project" value="UniProtKB-KW"/>
</dbReference>
<dbReference type="InterPro" id="IPR044946">
    <property type="entry name" value="Restrct_endonuc_typeI_TRD_sf"/>
</dbReference>
<reference evidence="7 8" key="1">
    <citation type="submission" date="2018-11" db="EMBL/GenBank/DDBJ databases">
        <title>Complete Genome Sequence of Vbrio mediterranei 117-T6: a Potential Pathogen Bacteria Isolated from the Conchocelis of Pyropia.</title>
        <authorList>
            <person name="Liu Q."/>
        </authorList>
    </citation>
    <scope>NUCLEOTIDE SEQUENCE [LARGE SCALE GENOMIC DNA]</scope>
    <source>
        <strain evidence="7 8">117-T6</strain>
    </source>
</reference>
<dbReference type="PANTHER" id="PTHR43140:SF1">
    <property type="entry name" value="TYPE I RESTRICTION ENZYME ECOKI SPECIFICITY SUBUNIT"/>
    <property type="match status" value="1"/>
</dbReference>
<keyword evidence="2" id="KW-0680">Restriction system</keyword>
<dbReference type="PANTHER" id="PTHR43140">
    <property type="entry name" value="TYPE-1 RESTRICTION ENZYME ECOKI SPECIFICITY PROTEIN"/>
    <property type="match status" value="1"/>
</dbReference>
<accession>A0A3G4VCN2</accession>
<dbReference type="InterPro" id="IPR051212">
    <property type="entry name" value="Type-I_RE_S_subunit"/>
</dbReference>
<feature type="domain" description="Type I restriction modification DNA specificity" evidence="6">
    <location>
        <begin position="5"/>
        <end position="185"/>
    </location>
</feature>
<evidence type="ECO:0000256" key="5">
    <source>
        <dbReference type="SAM" id="MobiDB-lite"/>
    </source>
</evidence>
<keyword evidence="3" id="KW-0238">DNA-binding</keyword>
<feature type="compositionally biased region" description="Basic residues" evidence="5">
    <location>
        <begin position="479"/>
        <end position="489"/>
    </location>
</feature>
<dbReference type="GO" id="GO:0009307">
    <property type="term" value="P:DNA restriction-modification system"/>
    <property type="evidence" value="ECO:0007669"/>
    <property type="project" value="UniProtKB-KW"/>
</dbReference>
<evidence type="ECO:0000313" key="8">
    <source>
        <dbReference type="Proteomes" id="UP000279760"/>
    </source>
</evidence>
<evidence type="ECO:0000256" key="4">
    <source>
        <dbReference type="SAM" id="Coils"/>
    </source>
</evidence>
<dbReference type="SUPFAM" id="SSF116734">
    <property type="entry name" value="DNA methylase specificity domain"/>
    <property type="match status" value="2"/>
</dbReference>
<dbReference type="Proteomes" id="UP000279760">
    <property type="component" value="Chromosome 1"/>
</dbReference>
<dbReference type="CDD" id="cd17250">
    <property type="entry name" value="RMtype1_S_Eco4255II_TRD2-CR2_like"/>
    <property type="match status" value="1"/>
</dbReference>
<proteinExistence type="inferred from homology"/>
<sequence>MSALPIGWIETELGNITEVQSGVGFPKKYQGVIDAEYPVYKVGDLSKAFVHSSGLLSKSDNYVSLDTLLLMKGKTFEVGSTLFAKIGEALKLNRRVIVERAGIADNNVMGVKAFYNEADKYVYRYLQYFDVASLSRSTTVPSIRKSDVEEITIPLPPLNEQIRIANKLDSILAKVDKAQARLDKIPAILKRFRQSVLAAATSGELTKEWRTENHSATSNSILDELSSFKFDARTKKLVDKEIRPDEISIDLPSGWKWVRLCGITDVVSGVAKGSKTKEKTVSLPYLRVANVQRGYLDLSEVKYIDVAQSKGENLKLEKGDVLFNEGGDIDKLGRGWVWEGQIEDCIHQNHVFRARILSNKIQPKYLSFYGNESARDYFLREGTQTVNLANLNKTTLSLLPVPLPPEEEQVEIVRQVDRLLNKANKVEKQYLDAKARLDRLTQSILGKAFRGELVSQDPNDEPAEKLLERIVAEKELSKPKKTTRKRSTKAKAVEKE</sequence>
<dbReference type="RefSeq" id="WP_124940921.1">
    <property type="nucleotide sequence ID" value="NZ_CP033577.1"/>
</dbReference>
<evidence type="ECO:0000256" key="2">
    <source>
        <dbReference type="ARBA" id="ARBA00022747"/>
    </source>
</evidence>
<evidence type="ECO:0000259" key="6">
    <source>
        <dbReference type="Pfam" id="PF01420"/>
    </source>
</evidence>
<evidence type="ECO:0000256" key="1">
    <source>
        <dbReference type="ARBA" id="ARBA00010923"/>
    </source>
</evidence>
<comment type="similarity">
    <text evidence="1">Belongs to the type-I restriction system S methylase family.</text>
</comment>
<evidence type="ECO:0000313" key="7">
    <source>
        <dbReference type="EMBL" id="AYV22500.1"/>
    </source>
</evidence>
<dbReference type="Pfam" id="PF01420">
    <property type="entry name" value="Methylase_S"/>
    <property type="match status" value="2"/>
</dbReference>
<dbReference type="AlphaFoldDB" id="A0A3G4VCN2"/>
<keyword evidence="4" id="KW-0175">Coiled coil</keyword>
<protein>
    <recommendedName>
        <fullName evidence="6">Type I restriction modification DNA specificity domain-containing protein</fullName>
    </recommendedName>
</protein>
<dbReference type="REBASE" id="278720">
    <property type="entry name" value="S.VmeT6I"/>
</dbReference>
<dbReference type="EMBL" id="CP033577">
    <property type="protein sequence ID" value="AYV22500.1"/>
    <property type="molecule type" value="Genomic_DNA"/>
</dbReference>
<feature type="coiled-coil region" evidence="4">
    <location>
        <begin position="416"/>
        <end position="443"/>
    </location>
</feature>
<gene>
    <name evidence="7" type="ORF">ECB94_15175</name>
</gene>
<dbReference type="InterPro" id="IPR000055">
    <property type="entry name" value="Restrct_endonuc_typeI_TRD"/>
</dbReference>
<dbReference type="CDD" id="cd17253">
    <property type="entry name" value="RMtype1_S_Eco933I-TRD2-CR2_like"/>
    <property type="match status" value="1"/>
</dbReference>
<dbReference type="Gene3D" id="3.90.220.20">
    <property type="entry name" value="DNA methylase specificity domains"/>
    <property type="match status" value="2"/>
</dbReference>
<name>A0A3G4VCN2_9VIBR</name>
<organism evidence="7 8">
    <name type="scientific">Vibrio mediterranei</name>
    <dbReference type="NCBI Taxonomy" id="689"/>
    <lineage>
        <taxon>Bacteria</taxon>
        <taxon>Pseudomonadati</taxon>
        <taxon>Pseudomonadota</taxon>
        <taxon>Gammaproteobacteria</taxon>
        <taxon>Vibrionales</taxon>
        <taxon>Vibrionaceae</taxon>
        <taxon>Vibrio</taxon>
    </lineage>
</organism>